<gene>
    <name evidence="3" type="ORF">PHAECO_LOCUS4751</name>
</gene>
<dbReference type="AlphaFoldDB" id="A0A9N9SCK8"/>
<feature type="transmembrane region" description="Helical" evidence="1">
    <location>
        <begin position="78"/>
        <end position="101"/>
    </location>
</feature>
<proteinExistence type="predicted"/>
<dbReference type="Pfam" id="PF07898">
    <property type="entry name" value="DUF1676"/>
    <property type="match status" value="1"/>
</dbReference>
<keyword evidence="1" id="KW-0812">Transmembrane</keyword>
<evidence type="ECO:0000313" key="4">
    <source>
        <dbReference type="Proteomes" id="UP001153737"/>
    </source>
</evidence>
<evidence type="ECO:0000313" key="3">
    <source>
        <dbReference type="EMBL" id="CAG9817454.1"/>
    </source>
</evidence>
<dbReference type="EMBL" id="OU896721">
    <property type="protein sequence ID" value="CAG9817454.1"/>
    <property type="molecule type" value="Genomic_DNA"/>
</dbReference>
<keyword evidence="2" id="KW-0732">Signal</keyword>
<dbReference type="PANTHER" id="PTHR21879:SF6">
    <property type="entry name" value="OSIRIS 19, ISOFORM A"/>
    <property type="match status" value="1"/>
</dbReference>
<dbReference type="PANTHER" id="PTHR21879">
    <property type="entry name" value="FI03362P-RELATED-RELATED"/>
    <property type="match status" value="1"/>
</dbReference>
<accession>A0A9N9SCK8</accession>
<reference evidence="3" key="1">
    <citation type="submission" date="2022-01" db="EMBL/GenBank/DDBJ databases">
        <authorList>
            <person name="King R."/>
        </authorList>
    </citation>
    <scope>NUCLEOTIDE SEQUENCE</scope>
</reference>
<keyword evidence="1" id="KW-1133">Transmembrane helix</keyword>
<feature type="chain" id="PRO_5040211097" evidence="2">
    <location>
        <begin position="19"/>
        <end position="165"/>
    </location>
</feature>
<feature type="signal peptide" evidence="2">
    <location>
        <begin position="1"/>
        <end position="18"/>
    </location>
</feature>
<dbReference type="GO" id="GO:0016020">
    <property type="term" value="C:membrane"/>
    <property type="evidence" value="ECO:0007669"/>
    <property type="project" value="TreeGrafter"/>
</dbReference>
<name>A0A9N9SCK8_PHACE</name>
<reference evidence="3" key="2">
    <citation type="submission" date="2022-10" db="EMBL/GenBank/DDBJ databases">
        <authorList>
            <consortium name="ENA_rothamsted_submissions"/>
            <consortium name="culmorum"/>
            <person name="King R."/>
        </authorList>
    </citation>
    <scope>NUCLEOTIDE SEQUENCE</scope>
</reference>
<sequence>MVGLLVGLMLVGIATVNATPKVEESAWNDLLQVGGDINIKSNDVKSARSDGSLEDHIETYIKNHEVSFDLPIIGSKKIFVPILIFILIKAMTLIPLALGVLGIKAWNAIQLSFVSFVSALAMAVWKLCSKVHHEPPQIIHNAWDSHAHLHHDRSDVAQQMAYGGQ</sequence>
<dbReference type="Proteomes" id="UP001153737">
    <property type="component" value="Chromosome 15"/>
</dbReference>
<keyword evidence="1" id="KW-0472">Membrane</keyword>
<evidence type="ECO:0000256" key="1">
    <source>
        <dbReference type="SAM" id="Phobius"/>
    </source>
</evidence>
<protein>
    <submittedName>
        <fullName evidence="3">Uncharacterized protein</fullName>
    </submittedName>
</protein>
<keyword evidence="4" id="KW-1185">Reference proteome</keyword>
<organism evidence="3 4">
    <name type="scientific">Phaedon cochleariae</name>
    <name type="common">Mustard beetle</name>
    <dbReference type="NCBI Taxonomy" id="80249"/>
    <lineage>
        <taxon>Eukaryota</taxon>
        <taxon>Metazoa</taxon>
        <taxon>Ecdysozoa</taxon>
        <taxon>Arthropoda</taxon>
        <taxon>Hexapoda</taxon>
        <taxon>Insecta</taxon>
        <taxon>Pterygota</taxon>
        <taxon>Neoptera</taxon>
        <taxon>Endopterygota</taxon>
        <taxon>Coleoptera</taxon>
        <taxon>Polyphaga</taxon>
        <taxon>Cucujiformia</taxon>
        <taxon>Chrysomeloidea</taxon>
        <taxon>Chrysomelidae</taxon>
        <taxon>Chrysomelinae</taxon>
        <taxon>Chrysomelini</taxon>
        <taxon>Phaedon</taxon>
    </lineage>
</organism>
<dbReference type="OrthoDB" id="6622845at2759"/>
<dbReference type="InterPro" id="IPR012464">
    <property type="entry name" value="DUF1676"/>
</dbReference>
<evidence type="ECO:0000256" key="2">
    <source>
        <dbReference type="SAM" id="SignalP"/>
    </source>
</evidence>